<sequence>MSKRTKDLEEAFEKLRRTHMVCEDGWYSCPKTDNYIGPEDEDYCGCGADRANQIISELLHEDRETQK</sequence>
<name>A0A0F9L0N5_9ZZZZ</name>
<protein>
    <submittedName>
        <fullName evidence="1">Uncharacterized protein</fullName>
    </submittedName>
</protein>
<comment type="caution">
    <text evidence="1">The sequence shown here is derived from an EMBL/GenBank/DDBJ whole genome shotgun (WGS) entry which is preliminary data.</text>
</comment>
<evidence type="ECO:0000313" key="1">
    <source>
        <dbReference type="EMBL" id="KKM80556.1"/>
    </source>
</evidence>
<reference evidence="1" key="1">
    <citation type="journal article" date="2015" name="Nature">
        <title>Complex archaea that bridge the gap between prokaryotes and eukaryotes.</title>
        <authorList>
            <person name="Spang A."/>
            <person name="Saw J.H."/>
            <person name="Jorgensen S.L."/>
            <person name="Zaremba-Niedzwiedzka K."/>
            <person name="Martijn J."/>
            <person name="Lind A.E."/>
            <person name="van Eijk R."/>
            <person name="Schleper C."/>
            <person name="Guy L."/>
            <person name="Ettema T.J."/>
        </authorList>
    </citation>
    <scope>NUCLEOTIDE SEQUENCE</scope>
</reference>
<dbReference type="EMBL" id="LAZR01008160">
    <property type="protein sequence ID" value="KKM80556.1"/>
    <property type="molecule type" value="Genomic_DNA"/>
</dbReference>
<organism evidence="1">
    <name type="scientific">marine sediment metagenome</name>
    <dbReference type="NCBI Taxonomy" id="412755"/>
    <lineage>
        <taxon>unclassified sequences</taxon>
        <taxon>metagenomes</taxon>
        <taxon>ecological metagenomes</taxon>
    </lineage>
</organism>
<proteinExistence type="predicted"/>
<dbReference type="AlphaFoldDB" id="A0A0F9L0N5"/>
<accession>A0A0F9L0N5</accession>
<gene>
    <name evidence="1" type="ORF">LCGC14_1338630</name>
</gene>